<proteinExistence type="predicted"/>
<evidence type="ECO:0000313" key="3">
    <source>
        <dbReference type="EMBL" id="GMH67193.1"/>
    </source>
</evidence>
<feature type="transmembrane region" description="Helical" evidence="2">
    <location>
        <begin position="906"/>
        <end position="927"/>
    </location>
</feature>
<feature type="transmembrane region" description="Helical" evidence="2">
    <location>
        <begin position="268"/>
        <end position="291"/>
    </location>
</feature>
<feature type="transmembrane region" description="Helical" evidence="2">
    <location>
        <begin position="735"/>
        <end position="753"/>
    </location>
</feature>
<feature type="transmembrane region" description="Helical" evidence="2">
    <location>
        <begin position="135"/>
        <end position="153"/>
    </location>
</feature>
<evidence type="ECO:0000256" key="1">
    <source>
        <dbReference type="SAM" id="MobiDB-lite"/>
    </source>
</evidence>
<feature type="transmembrane region" description="Helical" evidence="2">
    <location>
        <begin position="680"/>
        <end position="699"/>
    </location>
</feature>
<keyword evidence="2" id="KW-0472">Membrane</keyword>
<feature type="transmembrane region" description="Helical" evidence="2">
    <location>
        <begin position="477"/>
        <end position="497"/>
    </location>
</feature>
<feature type="region of interest" description="Disordered" evidence="1">
    <location>
        <begin position="1022"/>
        <end position="1048"/>
    </location>
</feature>
<keyword evidence="4" id="KW-1185">Reference proteome</keyword>
<feature type="transmembrane region" description="Helical" evidence="2">
    <location>
        <begin position="640"/>
        <end position="660"/>
    </location>
</feature>
<feature type="transmembrane region" description="Helical" evidence="2">
    <location>
        <begin position="96"/>
        <end position="115"/>
    </location>
</feature>
<protein>
    <submittedName>
        <fullName evidence="3">Uncharacterized protein</fullName>
    </submittedName>
</protein>
<feature type="transmembrane region" description="Helical" evidence="2">
    <location>
        <begin position="503"/>
        <end position="523"/>
    </location>
</feature>
<evidence type="ECO:0000256" key="2">
    <source>
        <dbReference type="SAM" id="Phobius"/>
    </source>
</evidence>
<feature type="transmembrane region" description="Helical" evidence="2">
    <location>
        <begin position="866"/>
        <end position="891"/>
    </location>
</feature>
<gene>
    <name evidence="3" type="ORF">TrST_g14112</name>
</gene>
<dbReference type="AlphaFoldDB" id="A0A9W7ADD4"/>
<name>A0A9W7ADD4_9STRA</name>
<evidence type="ECO:0000313" key="4">
    <source>
        <dbReference type="Proteomes" id="UP001165085"/>
    </source>
</evidence>
<accession>A0A9W7ADD4</accession>
<feature type="transmembrane region" description="Helical" evidence="2">
    <location>
        <begin position="357"/>
        <end position="379"/>
    </location>
</feature>
<feature type="transmembrane region" description="Helical" evidence="2">
    <location>
        <begin position="948"/>
        <end position="969"/>
    </location>
</feature>
<comment type="caution">
    <text evidence="3">The sequence shown here is derived from an EMBL/GenBank/DDBJ whole genome shotgun (WGS) entry which is preliminary data.</text>
</comment>
<feature type="region of interest" description="Disordered" evidence="1">
    <location>
        <begin position="1"/>
        <end position="84"/>
    </location>
</feature>
<keyword evidence="2" id="KW-0812">Transmembrane</keyword>
<feature type="transmembrane region" description="Helical" evidence="2">
    <location>
        <begin position="312"/>
        <end position="337"/>
    </location>
</feature>
<feature type="transmembrane region" description="Helical" evidence="2">
    <location>
        <begin position="765"/>
        <end position="783"/>
    </location>
</feature>
<feature type="transmembrane region" description="Helical" evidence="2">
    <location>
        <begin position="188"/>
        <end position="206"/>
    </location>
</feature>
<organism evidence="3 4">
    <name type="scientific">Triparma strigata</name>
    <dbReference type="NCBI Taxonomy" id="1606541"/>
    <lineage>
        <taxon>Eukaryota</taxon>
        <taxon>Sar</taxon>
        <taxon>Stramenopiles</taxon>
        <taxon>Ochrophyta</taxon>
        <taxon>Bolidophyceae</taxon>
        <taxon>Parmales</taxon>
        <taxon>Triparmaceae</taxon>
        <taxon>Triparma</taxon>
    </lineage>
</organism>
<reference evidence="4" key="1">
    <citation type="journal article" date="2023" name="Commun. Biol.">
        <title>Genome analysis of Parmales, the sister group of diatoms, reveals the evolutionary specialization of diatoms from phago-mixotrophs to photoautotrophs.</title>
        <authorList>
            <person name="Ban H."/>
            <person name="Sato S."/>
            <person name="Yoshikawa S."/>
            <person name="Yamada K."/>
            <person name="Nakamura Y."/>
            <person name="Ichinomiya M."/>
            <person name="Sato N."/>
            <person name="Blanc-Mathieu R."/>
            <person name="Endo H."/>
            <person name="Kuwata A."/>
            <person name="Ogata H."/>
        </authorList>
    </citation>
    <scope>NUCLEOTIDE SEQUENCE [LARGE SCALE GENOMIC DNA]</scope>
    <source>
        <strain evidence="4">NIES 3701</strain>
    </source>
</reference>
<feature type="transmembrane region" description="Helical" evidence="2">
    <location>
        <begin position="981"/>
        <end position="1008"/>
    </location>
</feature>
<dbReference type="Proteomes" id="UP001165085">
    <property type="component" value="Unassembled WGS sequence"/>
</dbReference>
<feature type="transmembrane region" description="Helical" evidence="2">
    <location>
        <begin position="417"/>
        <end position="437"/>
    </location>
</feature>
<keyword evidence="2" id="KW-1133">Transmembrane helix</keyword>
<sequence>MSTPKPTISPGISPPAEQQLPRHIQRASTFKTYKGNGRAKGNTGPRRTLSNPEDKSTAMSPLHAPNNNIADTPPPPPLLNNKKSPPEEGVIEECSYFYVVLLFLISSFPACLYIYAVAQASSAEDKFYEKVDKFWSWTLLPISIMAIALSFGLKPRREDWKYKSLLYFQCLFFLFADRIARLCFGTLTWYQGLYILIGAALMLLGLKIRSNLAGLPDTEVSEFLTNTLIKEGLLMGLGQLSLLIFSSIQCEGDLDPSSEDWRECNRTLFSQTGLGIIVVVYISLTIVFGTIRKTNNPVLERHSLSMKKIASMNLSFDEFVLFFGLFIAAVCATFLLGSYGVKGDFGGTDFEKKAGKFGMLSVAVLGGTCLIVVGTWKFYSIWREMEAKKDDARESTEKEPDDVQEDQPRLEKFSSFWVYYSRLISCLLVLPSTLGAISLQDDYFLFTTFIFPYCLLFYIGSVFAEPRRKDMKAMVELRFHMAIVFLGSYIALAVWAIRISDYFWLGVLSLFMVALPFLFHGALRIRAHVGKLPYGTRGMTPHPEQLEDFLCETLLKSSLKLIFSFLFLSFRTSKCLLERKSADWKECLDTANCGTLISFFLICMWATYIVDASVRKEWKFYLSLSKERIVGMRKIGVRRAIQGSLVISSGLCGIFLFAMMSADSKKGESNIGSFRKTLNIVGAVGIISSMGELLLEALTSHKARKKMLRKVESGETRIRGESAVEERQVEGFSRFYLAVAVFMTTAQCSLFILRATTSASKWDTISTIIQPTVIVAYGMSIFMMPMRQNKLYEKFLYAHFLSYVCFGELTIGISTIREGGVLNGCLTIFVRLPLEYAVFRQALKLRLSIQQQFSKKRISEFLTNEVLTKGMGALGPIVFFSFEVIACLLSAEDINTEECEKTSTAAYYLSWYLCIFYIMSLSARTVDKAVLKKVAWLYVDLALLRLKWWQMVQAFLTAVTVLISLFLLSELGVDGKATSTLFGSLSVLGVVGTVAITSTAAISLIMLARTDRVRRSERESELVKELEQGPKHDDSRLRHQSTSDEEFRTKRVVSTTEINDGLVLGAVL</sequence>
<feature type="transmembrane region" description="Helical" evidence="2">
    <location>
        <begin position="443"/>
        <end position="465"/>
    </location>
</feature>
<dbReference type="EMBL" id="BRXY01000115">
    <property type="protein sequence ID" value="GMH67193.1"/>
    <property type="molecule type" value="Genomic_DNA"/>
</dbReference>
<dbReference type="OrthoDB" id="10541941at2759"/>